<dbReference type="STRING" id="1965070.A0A3S3P089"/>
<sequence length="297" mass="35449">MRLSGQKLKNLKSDLKIQDKEELALKKLKAEKQDKNGAKEAQLKKNLKAIVAKYGIEDILESDSNIANVDETQDILVEKQLFKDKKLDKLWRKVQSSKFDDEQLKVLKEEFKRQQEKIDEYHKLFDVVEHKEQRSKAADEQMENSIEIDLKVKDEKRKKKKKKQSVDQQALDEKRKEVKEGYRTLEGIVSSGLTNFTHFEEEKVQELWKLAQKSDFTEEELQHLKEELKSHENRIKKLRYLEEQLKNERLAGKHLYDSDEIVDHGKHLKKRVEEINYKVEKTHRYIESKIMQRHIEL</sequence>
<keyword evidence="5" id="KW-1185">Reference proteome</keyword>
<dbReference type="Pfam" id="PF06401">
    <property type="entry name" value="Alpha-2-MRAP_C"/>
    <property type="match status" value="1"/>
</dbReference>
<feature type="domain" description="Alpha-2-macroglobulin RAP C-terminal" evidence="3">
    <location>
        <begin position="81"/>
        <end position="297"/>
    </location>
</feature>
<dbReference type="AlphaFoldDB" id="A0A3S3P089"/>
<dbReference type="InterPro" id="IPR009066">
    <property type="entry name" value="MG_RAP_rcpt_1"/>
</dbReference>
<dbReference type="Pfam" id="PF06400">
    <property type="entry name" value="Alpha-2-MRAP_N"/>
    <property type="match status" value="1"/>
</dbReference>
<feature type="coiled-coil region" evidence="1">
    <location>
        <begin position="207"/>
        <end position="248"/>
    </location>
</feature>
<reference evidence="4 5" key="1">
    <citation type="journal article" date="2018" name="Gigascience">
        <title>Genomes of trombidid mites reveal novel predicted allergens and laterally-transferred genes associated with secondary metabolism.</title>
        <authorList>
            <person name="Dong X."/>
            <person name="Chaisiri K."/>
            <person name="Xia D."/>
            <person name="Armstrong S.D."/>
            <person name="Fang Y."/>
            <person name="Donnelly M.J."/>
            <person name="Kadowaki T."/>
            <person name="McGarry J.W."/>
            <person name="Darby A.C."/>
            <person name="Makepeace B.L."/>
        </authorList>
    </citation>
    <scope>NUCLEOTIDE SEQUENCE [LARGE SCALE GENOMIC DNA]</scope>
    <source>
        <strain evidence="4">UoL-WK</strain>
    </source>
</reference>
<dbReference type="OrthoDB" id="5817428at2759"/>
<dbReference type="Proteomes" id="UP000285301">
    <property type="component" value="Unassembled WGS sequence"/>
</dbReference>
<name>A0A3S3P089_9ACAR</name>
<accession>A0A3S3P089</accession>
<evidence type="ECO:0000259" key="3">
    <source>
        <dbReference type="Pfam" id="PF06401"/>
    </source>
</evidence>
<keyword evidence="1" id="KW-0175">Coiled coil</keyword>
<keyword evidence="4" id="KW-0675">Receptor</keyword>
<dbReference type="GO" id="GO:0005783">
    <property type="term" value="C:endoplasmic reticulum"/>
    <property type="evidence" value="ECO:0007669"/>
    <property type="project" value="InterPro"/>
</dbReference>
<evidence type="ECO:0000313" key="4">
    <source>
        <dbReference type="EMBL" id="RWS09328.1"/>
    </source>
</evidence>
<proteinExistence type="predicted"/>
<evidence type="ECO:0000313" key="5">
    <source>
        <dbReference type="Proteomes" id="UP000285301"/>
    </source>
</evidence>
<protein>
    <submittedName>
        <fullName evidence="4">Alpha-2-macroglobulin receptor-associated protein-like protein</fullName>
    </submittedName>
</protein>
<evidence type="ECO:0000256" key="1">
    <source>
        <dbReference type="SAM" id="Coils"/>
    </source>
</evidence>
<dbReference type="PANTHER" id="PTHR16560:SF2">
    <property type="entry name" value="ALPHA-2-MACROGLOBULIN RECEPTOR-ASSOCIATED PROTEIN"/>
    <property type="match status" value="1"/>
</dbReference>
<dbReference type="InterPro" id="IPR038003">
    <property type="entry name" value="A2-macroglobuin_RAP"/>
</dbReference>
<evidence type="ECO:0000259" key="2">
    <source>
        <dbReference type="Pfam" id="PF06400"/>
    </source>
</evidence>
<dbReference type="PANTHER" id="PTHR16560">
    <property type="entry name" value="ALPHA-2-MACROGLOBULIN RECEPTOR-ASSOCIATED PROTEIN"/>
    <property type="match status" value="1"/>
</dbReference>
<dbReference type="EMBL" id="NCKU01002562">
    <property type="protein sequence ID" value="RWS09328.1"/>
    <property type="molecule type" value="Genomic_DNA"/>
</dbReference>
<dbReference type="GO" id="GO:0048259">
    <property type="term" value="P:regulation of receptor-mediated endocytosis"/>
    <property type="evidence" value="ECO:0007669"/>
    <property type="project" value="TreeGrafter"/>
</dbReference>
<dbReference type="InterPro" id="IPR036744">
    <property type="entry name" value="RAP_sf"/>
</dbReference>
<organism evidence="4 5">
    <name type="scientific">Dinothrombium tinctorium</name>
    <dbReference type="NCBI Taxonomy" id="1965070"/>
    <lineage>
        <taxon>Eukaryota</taxon>
        <taxon>Metazoa</taxon>
        <taxon>Ecdysozoa</taxon>
        <taxon>Arthropoda</taxon>
        <taxon>Chelicerata</taxon>
        <taxon>Arachnida</taxon>
        <taxon>Acari</taxon>
        <taxon>Acariformes</taxon>
        <taxon>Trombidiformes</taxon>
        <taxon>Prostigmata</taxon>
        <taxon>Anystina</taxon>
        <taxon>Parasitengona</taxon>
        <taxon>Trombidioidea</taxon>
        <taxon>Trombidiidae</taxon>
        <taxon>Dinothrombium</taxon>
    </lineage>
</organism>
<dbReference type="GO" id="GO:0008201">
    <property type="term" value="F:heparin binding"/>
    <property type="evidence" value="ECO:0007669"/>
    <property type="project" value="InterPro"/>
</dbReference>
<dbReference type="Gene3D" id="1.20.81.10">
    <property type="entry name" value="RAP domain"/>
    <property type="match status" value="3"/>
</dbReference>
<feature type="domain" description="Alpha-2-macroglobulin receptor-associated protein" evidence="2">
    <location>
        <begin position="2"/>
        <end position="63"/>
    </location>
</feature>
<comment type="caution">
    <text evidence="4">The sequence shown here is derived from an EMBL/GenBank/DDBJ whole genome shotgun (WGS) entry which is preliminary data.</text>
</comment>
<dbReference type="InterPro" id="IPR010483">
    <property type="entry name" value="Alpha_2_MRAP_C"/>
</dbReference>
<gene>
    <name evidence="4" type="ORF">B4U79_00955</name>
</gene>
<dbReference type="GO" id="GO:0048019">
    <property type="term" value="F:receptor antagonist activity"/>
    <property type="evidence" value="ECO:0007669"/>
    <property type="project" value="InterPro"/>
</dbReference>
<dbReference type="SUPFAM" id="SSF47045">
    <property type="entry name" value="RAP domain-like"/>
    <property type="match status" value="3"/>
</dbReference>
<dbReference type="GO" id="GO:0050750">
    <property type="term" value="F:low-density lipoprotein particle receptor binding"/>
    <property type="evidence" value="ECO:0007669"/>
    <property type="project" value="InterPro"/>
</dbReference>